<dbReference type="RefSeq" id="WP_280922244.1">
    <property type="nucleotide sequence ID" value="NZ_JAGGKT010000016.1"/>
</dbReference>
<proteinExistence type="predicted"/>
<evidence type="ECO:0000313" key="1">
    <source>
        <dbReference type="EMBL" id="MBP1934088.1"/>
    </source>
</evidence>
<accession>A0ABS4GV03</accession>
<comment type="caution">
    <text evidence="1">The sequence shown here is derived from an EMBL/GenBank/DDBJ whole genome shotgun (WGS) entry which is preliminary data.</text>
</comment>
<evidence type="ECO:0000313" key="2">
    <source>
        <dbReference type="Proteomes" id="UP001519343"/>
    </source>
</evidence>
<gene>
    <name evidence="1" type="ORF">J2Z37_004105</name>
</gene>
<name>A0ABS4GV03_9BACL</name>
<reference evidence="1 2" key="1">
    <citation type="submission" date="2021-03" db="EMBL/GenBank/DDBJ databases">
        <title>Genomic Encyclopedia of Type Strains, Phase IV (KMG-IV): sequencing the most valuable type-strain genomes for metagenomic binning, comparative biology and taxonomic classification.</title>
        <authorList>
            <person name="Goeker M."/>
        </authorList>
    </citation>
    <scope>NUCLEOTIDE SEQUENCE [LARGE SCALE GENOMIC DNA]</scope>
    <source>
        <strain evidence="1 2">DSM 24738</strain>
    </source>
</reference>
<dbReference type="EMBL" id="JAGGKT010000016">
    <property type="protein sequence ID" value="MBP1934088.1"/>
    <property type="molecule type" value="Genomic_DNA"/>
</dbReference>
<keyword evidence="2" id="KW-1185">Reference proteome</keyword>
<protein>
    <submittedName>
        <fullName evidence="1">Uncharacterized protein</fullName>
    </submittedName>
</protein>
<sequence length="42" mass="4885">MGSLFFMFWIGDPTKEPNEIAYMSKSEKIQDFLQLAKDQAVE</sequence>
<dbReference type="Proteomes" id="UP001519343">
    <property type="component" value="Unassembled WGS sequence"/>
</dbReference>
<organism evidence="1 2">
    <name type="scientific">Ammoniphilus resinae</name>
    <dbReference type="NCBI Taxonomy" id="861532"/>
    <lineage>
        <taxon>Bacteria</taxon>
        <taxon>Bacillati</taxon>
        <taxon>Bacillota</taxon>
        <taxon>Bacilli</taxon>
        <taxon>Bacillales</taxon>
        <taxon>Paenibacillaceae</taxon>
        <taxon>Aneurinibacillus group</taxon>
        <taxon>Ammoniphilus</taxon>
    </lineage>
</organism>